<sequence length="144" mass="16607">MKRRNFIKLAGLASGMVLLPPALYYVAPEVKQFAVKLLEKELHYLKLSPGSAAKFVEDYFNATGNDLLSKVKWKALYYLGYNWEKSDRIRDLIKYFLLSTDFFTNKADERKTVSYLGIYNPYTSPLSNPYSFVLYPAAEIPEPK</sequence>
<evidence type="ECO:0008006" key="4">
    <source>
        <dbReference type="Google" id="ProtNLM"/>
    </source>
</evidence>
<gene>
    <name evidence="2" type="ORF">SAMN04488524_3736</name>
</gene>
<feature type="chain" id="PRO_5010720764" description="Tat (Twin-arginine translocation) pathway signal sequence" evidence="1">
    <location>
        <begin position="25"/>
        <end position="144"/>
    </location>
</feature>
<dbReference type="EMBL" id="FWXT01000003">
    <property type="protein sequence ID" value="SMC96094.1"/>
    <property type="molecule type" value="Genomic_DNA"/>
</dbReference>
<keyword evidence="3" id="KW-1185">Reference proteome</keyword>
<dbReference type="STRING" id="151894.SAMN04488524_3736"/>
<protein>
    <recommendedName>
        <fullName evidence="4">Tat (Twin-arginine translocation) pathway signal sequence</fullName>
    </recommendedName>
</protein>
<evidence type="ECO:0000313" key="3">
    <source>
        <dbReference type="Proteomes" id="UP000192756"/>
    </source>
</evidence>
<proteinExistence type="predicted"/>
<dbReference type="Proteomes" id="UP000192756">
    <property type="component" value="Unassembled WGS sequence"/>
</dbReference>
<evidence type="ECO:0000313" key="2">
    <source>
        <dbReference type="EMBL" id="SMC96094.1"/>
    </source>
</evidence>
<accession>A0A1W2DFM9</accession>
<dbReference type="RefSeq" id="WP_084240519.1">
    <property type="nucleotide sequence ID" value="NZ_FWXT01000003.1"/>
</dbReference>
<organism evidence="2 3">
    <name type="scientific">Pedobacter africanus</name>
    <dbReference type="NCBI Taxonomy" id="151894"/>
    <lineage>
        <taxon>Bacteria</taxon>
        <taxon>Pseudomonadati</taxon>
        <taxon>Bacteroidota</taxon>
        <taxon>Sphingobacteriia</taxon>
        <taxon>Sphingobacteriales</taxon>
        <taxon>Sphingobacteriaceae</taxon>
        <taxon>Pedobacter</taxon>
    </lineage>
</organism>
<name>A0A1W2DFM9_9SPHI</name>
<dbReference type="AlphaFoldDB" id="A0A1W2DFM9"/>
<feature type="signal peptide" evidence="1">
    <location>
        <begin position="1"/>
        <end position="24"/>
    </location>
</feature>
<dbReference type="OrthoDB" id="6886737at2"/>
<evidence type="ECO:0000256" key="1">
    <source>
        <dbReference type="SAM" id="SignalP"/>
    </source>
</evidence>
<reference evidence="3" key="1">
    <citation type="submission" date="2017-04" db="EMBL/GenBank/DDBJ databases">
        <authorList>
            <person name="Varghese N."/>
            <person name="Submissions S."/>
        </authorList>
    </citation>
    <scope>NUCLEOTIDE SEQUENCE [LARGE SCALE GENOMIC DNA]</scope>
    <source>
        <strain evidence="3">DSM 12126</strain>
    </source>
</reference>
<keyword evidence="1" id="KW-0732">Signal</keyword>